<protein>
    <recommendedName>
        <fullName evidence="4">DUF304 domain-containing protein</fullName>
    </recommendedName>
</protein>
<evidence type="ECO:0000313" key="3">
    <source>
        <dbReference type="Proteomes" id="UP001604002"/>
    </source>
</evidence>
<evidence type="ECO:0008006" key="4">
    <source>
        <dbReference type="Google" id="ProtNLM"/>
    </source>
</evidence>
<gene>
    <name evidence="2" type="ORF">V5F32_21530</name>
</gene>
<name>A0ABW7A1K0_9HYPH</name>
<dbReference type="RefSeq" id="WP_393994371.1">
    <property type="nucleotide sequence ID" value="NZ_JBAFVH010000015.1"/>
</dbReference>
<feature type="transmembrane region" description="Helical" evidence="1">
    <location>
        <begin position="56"/>
        <end position="77"/>
    </location>
</feature>
<accession>A0ABW7A1K0</accession>
<dbReference type="EMBL" id="JBAFVH010000015">
    <property type="protein sequence ID" value="MFG1374768.1"/>
    <property type="molecule type" value="Genomic_DNA"/>
</dbReference>
<keyword evidence="3" id="KW-1185">Reference proteome</keyword>
<dbReference type="Proteomes" id="UP001604002">
    <property type="component" value="Unassembled WGS sequence"/>
</dbReference>
<proteinExistence type="predicted"/>
<keyword evidence="1" id="KW-1133">Transmembrane helix</keyword>
<keyword evidence="1" id="KW-0472">Membrane</keyword>
<sequence length="175" mass="18931">MVDAEYTYKPRRPLMHILGVILFGAGAYVMFLNARANNDGMIINNLIDLDPASATIVFWILFAACIAFCLVGLFSLFRGMTSKAVLTISQQGLRVPRAILGGPGMLVAWEAITHVRDISVRNVRFLELLHTGGKITINEALLPQGAFDEVRSGVAQALSALHGTVSTTSEMAETP</sequence>
<organism evidence="2 3">
    <name type="scientific">Xanthobacter oligotrophicus</name>
    <dbReference type="NCBI Taxonomy" id="2607286"/>
    <lineage>
        <taxon>Bacteria</taxon>
        <taxon>Pseudomonadati</taxon>
        <taxon>Pseudomonadota</taxon>
        <taxon>Alphaproteobacteria</taxon>
        <taxon>Hyphomicrobiales</taxon>
        <taxon>Xanthobacteraceae</taxon>
        <taxon>Xanthobacter</taxon>
    </lineage>
</organism>
<comment type="caution">
    <text evidence="2">The sequence shown here is derived from an EMBL/GenBank/DDBJ whole genome shotgun (WGS) entry which is preliminary data.</text>
</comment>
<evidence type="ECO:0000313" key="2">
    <source>
        <dbReference type="EMBL" id="MFG1374768.1"/>
    </source>
</evidence>
<feature type="transmembrane region" description="Helical" evidence="1">
    <location>
        <begin position="14"/>
        <end position="36"/>
    </location>
</feature>
<reference evidence="2 3" key="1">
    <citation type="submission" date="2024-02" db="EMBL/GenBank/DDBJ databases">
        <title>Expansion and revision of Xanthobacter and proposal of Roseixanthobacter gen. nov.</title>
        <authorList>
            <person name="Soltysiak M.P.M."/>
            <person name="Jalihal A."/>
            <person name="Ory A."/>
            <person name="Chrisophersen C."/>
            <person name="Lee A.D."/>
            <person name="Boulton J."/>
            <person name="Springer M."/>
        </authorList>
    </citation>
    <scope>NUCLEOTIDE SEQUENCE [LARGE SCALE GENOMIC DNA]</scope>
    <source>
        <strain evidence="2 3">23A</strain>
    </source>
</reference>
<evidence type="ECO:0000256" key="1">
    <source>
        <dbReference type="SAM" id="Phobius"/>
    </source>
</evidence>
<keyword evidence="1" id="KW-0812">Transmembrane</keyword>